<dbReference type="PANTHER" id="PTHR48022">
    <property type="entry name" value="PLASTIDIC GLUCOSE TRANSPORTER 4"/>
    <property type="match status" value="1"/>
</dbReference>
<dbReference type="SUPFAM" id="SSF103473">
    <property type="entry name" value="MFS general substrate transporter"/>
    <property type="match status" value="1"/>
</dbReference>
<evidence type="ECO:0000259" key="8">
    <source>
        <dbReference type="PROSITE" id="PS50850"/>
    </source>
</evidence>
<dbReference type="Gene3D" id="1.20.1250.20">
    <property type="entry name" value="MFS general substrate transporter like domains"/>
    <property type="match status" value="1"/>
</dbReference>
<comment type="subcellular location">
    <subcellularLocation>
        <location evidence="1">Membrane</location>
        <topology evidence="1">Multi-pass membrane protein</topology>
    </subcellularLocation>
</comment>
<evidence type="ECO:0000256" key="6">
    <source>
        <dbReference type="ARBA" id="ARBA00023136"/>
    </source>
</evidence>
<proteinExistence type="inferred from homology"/>
<feature type="transmembrane region" description="Helical" evidence="7">
    <location>
        <begin position="134"/>
        <end position="152"/>
    </location>
</feature>
<name>A0AAD5HHB7_UMBRA</name>
<dbReference type="InterPro" id="IPR005828">
    <property type="entry name" value="MFS_sugar_transport-like"/>
</dbReference>
<dbReference type="InterPro" id="IPR036259">
    <property type="entry name" value="MFS_trans_sf"/>
</dbReference>
<dbReference type="Proteomes" id="UP001206595">
    <property type="component" value="Unassembled WGS sequence"/>
</dbReference>
<keyword evidence="4 7" id="KW-0812">Transmembrane</keyword>
<dbReference type="AlphaFoldDB" id="A0AAD5HHB7"/>
<dbReference type="GO" id="GO:0005351">
    <property type="term" value="F:carbohydrate:proton symporter activity"/>
    <property type="evidence" value="ECO:0007669"/>
    <property type="project" value="TreeGrafter"/>
</dbReference>
<evidence type="ECO:0000256" key="7">
    <source>
        <dbReference type="SAM" id="Phobius"/>
    </source>
</evidence>
<accession>A0AAD5HHB7</accession>
<dbReference type="PROSITE" id="PS50850">
    <property type="entry name" value="MFS"/>
    <property type="match status" value="1"/>
</dbReference>
<keyword evidence="3" id="KW-0813">Transport</keyword>
<dbReference type="PANTHER" id="PTHR48022:SF23">
    <property type="entry name" value="MAJOR FACILITATOR SUPERFAMILY (MFS) PROFILE DOMAIN-CONTAINING PROTEIN"/>
    <property type="match status" value="1"/>
</dbReference>
<feature type="transmembrane region" description="Helical" evidence="7">
    <location>
        <begin position="69"/>
        <end position="89"/>
    </location>
</feature>
<sequence length="205" mass="22511">MATGLYGNVKLLFVYVAFFIVDSRMGRRQALLISSLITAVAFNTLGILLSQSDDITNDAIGIRQIMAILMLYLFAIGFEIGWGPAVWIICSEIYPDNIRAVCMSLTTTINFVTLAIMSKMTPLMLEQIGWKTEMVFGGISIGIGIFVFCFLPETQGLSLEHMTEAFQGNILVFRKSESGASKNTMSLASAIEAQFPREKAPSVRG</sequence>
<keyword evidence="10" id="KW-1185">Reference proteome</keyword>
<dbReference type="PRINTS" id="PR00171">
    <property type="entry name" value="SUGRTRNSPORT"/>
</dbReference>
<dbReference type="InterPro" id="IPR050360">
    <property type="entry name" value="MFS_Sugar_Transporters"/>
</dbReference>
<feature type="transmembrane region" description="Helical" evidence="7">
    <location>
        <begin position="101"/>
        <end position="122"/>
    </location>
</feature>
<keyword evidence="6 7" id="KW-0472">Membrane</keyword>
<dbReference type="Pfam" id="PF00083">
    <property type="entry name" value="Sugar_tr"/>
    <property type="match status" value="1"/>
</dbReference>
<evidence type="ECO:0000256" key="1">
    <source>
        <dbReference type="ARBA" id="ARBA00004141"/>
    </source>
</evidence>
<feature type="transmembrane region" description="Helical" evidence="7">
    <location>
        <begin position="6"/>
        <end position="23"/>
    </location>
</feature>
<dbReference type="EMBL" id="MU620892">
    <property type="protein sequence ID" value="KAI8584492.1"/>
    <property type="molecule type" value="Genomic_DNA"/>
</dbReference>
<evidence type="ECO:0000256" key="4">
    <source>
        <dbReference type="ARBA" id="ARBA00022692"/>
    </source>
</evidence>
<comment type="caution">
    <text evidence="9">The sequence shown here is derived from an EMBL/GenBank/DDBJ whole genome shotgun (WGS) entry which is preliminary data.</text>
</comment>
<protein>
    <recommendedName>
        <fullName evidence="8">Major facilitator superfamily (MFS) profile domain-containing protein</fullName>
    </recommendedName>
</protein>
<feature type="transmembrane region" description="Helical" evidence="7">
    <location>
        <begin position="30"/>
        <end position="49"/>
    </location>
</feature>
<evidence type="ECO:0000256" key="5">
    <source>
        <dbReference type="ARBA" id="ARBA00022989"/>
    </source>
</evidence>
<dbReference type="GO" id="GO:0016020">
    <property type="term" value="C:membrane"/>
    <property type="evidence" value="ECO:0007669"/>
    <property type="project" value="UniProtKB-SubCell"/>
</dbReference>
<feature type="domain" description="Major facilitator superfamily (MFS) profile" evidence="8">
    <location>
        <begin position="1"/>
        <end position="155"/>
    </location>
</feature>
<evidence type="ECO:0000256" key="2">
    <source>
        <dbReference type="ARBA" id="ARBA00010992"/>
    </source>
</evidence>
<comment type="similarity">
    <text evidence="2">Belongs to the major facilitator superfamily. Sugar transporter (TC 2.A.1.1) family.</text>
</comment>
<dbReference type="RefSeq" id="XP_051449496.1">
    <property type="nucleotide sequence ID" value="XM_051584895.1"/>
</dbReference>
<gene>
    <name evidence="9" type="ORF">K450DRAFT_216648</name>
</gene>
<evidence type="ECO:0000256" key="3">
    <source>
        <dbReference type="ARBA" id="ARBA00022448"/>
    </source>
</evidence>
<keyword evidence="5 7" id="KW-1133">Transmembrane helix</keyword>
<dbReference type="InterPro" id="IPR003663">
    <property type="entry name" value="Sugar/inositol_transpt"/>
</dbReference>
<evidence type="ECO:0000313" key="10">
    <source>
        <dbReference type="Proteomes" id="UP001206595"/>
    </source>
</evidence>
<evidence type="ECO:0000313" key="9">
    <source>
        <dbReference type="EMBL" id="KAI8584492.1"/>
    </source>
</evidence>
<dbReference type="GeneID" id="75910245"/>
<dbReference type="InterPro" id="IPR020846">
    <property type="entry name" value="MFS_dom"/>
</dbReference>
<reference evidence="9" key="1">
    <citation type="submission" date="2021-06" db="EMBL/GenBank/DDBJ databases">
        <authorList>
            <consortium name="DOE Joint Genome Institute"/>
            <person name="Mondo S.J."/>
            <person name="Amses K.R."/>
            <person name="Simmons D.R."/>
            <person name="Longcore J.E."/>
            <person name="Seto K."/>
            <person name="Alves G.H."/>
            <person name="Bonds A.E."/>
            <person name="Quandt C.A."/>
            <person name="Davis W.J."/>
            <person name="Chang Y."/>
            <person name="Letcher P.M."/>
            <person name="Powell M.J."/>
            <person name="Kuo A."/>
            <person name="Labutti K."/>
            <person name="Pangilinan J."/>
            <person name="Andreopoulos W."/>
            <person name="Tritt A."/>
            <person name="Riley R."/>
            <person name="Hundley H."/>
            <person name="Johnson J."/>
            <person name="Lipzen A."/>
            <person name="Barry K."/>
            <person name="Berbee M.L."/>
            <person name="Buchler N.E."/>
            <person name="Grigoriev I.V."/>
            <person name="Spatafora J.W."/>
            <person name="Stajich J.E."/>
            <person name="James T.Y."/>
        </authorList>
    </citation>
    <scope>NUCLEOTIDE SEQUENCE</scope>
    <source>
        <strain evidence="9">AG</strain>
    </source>
</reference>
<organism evidence="9 10">
    <name type="scientific">Umbelopsis ramanniana AG</name>
    <dbReference type="NCBI Taxonomy" id="1314678"/>
    <lineage>
        <taxon>Eukaryota</taxon>
        <taxon>Fungi</taxon>
        <taxon>Fungi incertae sedis</taxon>
        <taxon>Mucoromycota</taxon>
        <taxon>Mucoromycotina</taxon>
        <taxon>Umbelopsidomycetes</taxon>
        <taxon>Umbelopsidales</taxon>
        <taxon>Umbelopsidaceae</taxon>
        <taxon>Umbelopsis</taxon>
    </lineage>
</organism>
<reference evidence="9" key="2">
    <citation type="journal article" date="2022" name="Proc. Natl. Acad. Sci. U.S.A.">
        <title>Diploid-dominant life cycles characterize the early evolution of Fungi.</title>
        <authorList>
            <person name="Amses K.R."/>
            <person name="Simmons D.R."/>
            <person name="Longcore J.E."/>
            <person name="Mondo S.J."/>
            <person name="Seto K."/>
            <person name="Jeronimo G.H."/>
            <person name="Bonds A.E."/>
            <person name="Quandt C.A."/>
            <person name="Davis W.J."/>
            <person name="Chang Y."/>
            <person name="Federici B.A."/>
            <person name="Kuo A."/>
            <person name="LaButti K."/>
            <person name="Pangilinan J."/>
            <person name="Andreopoulos W."/>
            <person name="Tritt A."/>
            <person name="Riley R."/>
            <person name="Hundley H."/>
            <person name="Johnson J."/>
            <person name="Lipzen A."/>
            <person name="Barry K."/>
            <person name="Lang B.F."/>
            <person name="Cuomo C.A."/>
            <person name="Buchler N.E."/>
            <person name="Grigoriev I.V."/>
            <person name="Spatafora J.W."/>
            <person name="Stajich J.E."/>
            <person name="James T.Y."/>
        </authorList>
    </citation>
    <scope>NUCLEOTIDE SEQUENCE</scope>
    <source>
        <strain evidence="9">AG</strain>
    </source>
</reference>